<feature type="compositionally biased region" description="Basic residues" evidence="5">
    <location>
        <begin position="395"/>
        <end position="407"/>
    </location>
</feature>
<dbReference type="Pfam" id="PF07535">
    <property type="entry name" value="zf-DBF"/>
    <property type="match status" value="1"/>
</dbReference>
<feature type="compositionally biased region" description="Polar residues" evidence="5">
    <location>
        <begin position="372"/>
        <end position="394"/>
    </location>
</feature>
<evidence type="ECO:0000256" key="2">
    <source>
        <dbReference type="ARBA" id="ARBA00022771"/>
    </source>
</evidence>
<feature type="region of interest" description="Disordered" evidence="5">
    <location>
        <begin position="493"/>
        <end position="545"/>
    </location>
</feature>
<dbReference type="AlphaFoldDB" id="A0AAV2TY43"/>
<gene>
    <name evidence="7" type="ORF">CDAUBV1_LOCUS16314</name>
</gene>
<evidence type="ECO:0000256" key="5">
    <source>
        <dbReference type="SAM" id="MobiDB-lite"/>
    </source>
</evidence>
<keyword evidence="3" id="KW-0862">Zinc</keyword>
<comment type="caution">
    <text evidence="7">The sequence shown here is derived from an EMBL/GenBank/DDBJ whole genome shotgun (WGS) entry which is preliminary data.</text>
</comment>
<dbReference type="PANTHER" id="PTHR15375:SF26">
    <property type="entry name" value="PROTEIN CHIFFON"/>
    <property type="match status" value="1"/>
</dbReference>
<evidence type="ECO:0000256" key="1">
    <source>
        <dbReference type="ARBA" id="ARBA00022723"/>
    </source>
</evidence>
<name>A0AAV2TY43_CALDB</name>
<dbReference type="PROSITE" id="PS51265">
    <property type="entry name" value="ZF_DBF4"/>
    <property type="match status" value="1"/>
</dbReference>
<evidence type="ECO:0000256" key="3">
    <source>
        <dbReference type="ARBA" id="ARBA00022833"/>
    </source>
</evidence>
<feature type="region of interest" description="Disordered" evidence="5">
    <location>
        <begin position="889"/>
        <end position="924"/>
    </location>
</feature>
<feature type="compositionally biased region" description="Low complexity" evidence="5">
    <location>
        <begin position="1148"/>
        <end position="1157"/>
    </location>
</feature>
<reference evidence="7" key="1">
    <citation type="submission" date="2024-06" db="EMBL/GenBank/DDBJ databases">
        <authorList>
            <person name="Liu X."/>
            <person name="Lenzi L."/>
            <person name="Haldenby T S."/>
            <person name="Uol C."/>
        </authorList>
    </citation>
    <scope>NUCLEOTIDE SEQUENCE</scope>
</reference>
<organism evidence="7 8">
    <name type="scientific">Calicophoron daubneyi</name>
    <name type="common">Rumen fluke</name>
    <name type="synonym">Paramphistomum daubneyi</name>
    <dbReference type="NCBI Taxonomy" id="300641"/>
    <lineage>
        <taxon>Eukaryota</taxon>
        <taxon>Metazoa</taxon>
        <taxon>Spiralia</taxon>
        <taxon>Lophotrochozoa</taxon>
        <taxon>Platyhelminthes</taxon>
        <taxon>Trematoda</taxon>
        <taxon>Digenea</taxon>
        <taxon>Plagiorchiida</taxon>
        <taxon>Pronocephalata</taxon>
        <taxon>Paramphistomoidea</taxon>
        <taxon>Paramphistomidae</taxon>
        <taxon>Calicophoron</taxon>
    </lineage>
</organism>
<dbReference type="GO" id="GO:1901987">
    <property type="term" value="P:regulation of cell cycle phase transition"/>
    <property type="evidence" value="ECO:0007669"/>
    <property type="project" value="TreeGrafter"/>
</dbReference>
<dbReference type="SMART" id="SM00586">
    <property type="entry name" value="ZnF_DBF"/>
    <property type="match status" value="1"/>
</dbReference>
<dbReference type="GO" id="GO:0031431">
    <property type="term" value="C:Dbf4-dependent protein kinase complex"/>
    <property type="evidence" value="ECO:0007669"/>
    <property type="project" value="TreeGrafter"/>
</dbReference>
<feature type="compositionally biased region" description="Polar residues" evidence="5">
    <location>
        <begin position="895"/>
        <end position="914"/>
    </location>
</feature>
<evidence type="ECO:0000313" key="7">
    <source>
        <dbReference type="EMBL" id="CAL5141031.1"/>
    </source>
</evidence>
<evidence type="ECO:0000256" key="4">
    <source>
        <dbReference type="PROSITE-ProRule" id="PRU00600"/>
    </source>
</evidence>
<feature type="region of interest" description="Disordered" evidence="5">
    <location>
        <begin position="94"/>
        <end position="147"/>
    </location>
</feature>
<sequence>MENVDVSAGLPSLGIHSTDCLPAIPSACPVGDNVDSRHLHKSVSRTAPLSGKKIFMHYEPGTMANKSVEAVLKKLSAELVEFFSRDVHYVITNRPNSRLPRDSPVRVAPGDSPSPNFTSKPSTRNGTASPKVPAPTSGTSILPDKAPKSFFTRGRAMLLAARKSVPAEHSLASHPASKPSSVLSQLQTSNNSDALLRRSLTPNDRVNHSPSTPKTLETNATGLHTYSNDLLVRAHALGVKILTTSTVVKWIQNLPSDVQAYIQSSHRLDSDDESGAMDDDPERDRLFQVRQLVGPCIKVIDLKGQFRPLYMDRTDYLPSLWNLVVRPKSKPIASVISESTGHQDKRSTTPTASANVPYGGSILPASLGCQPHTPTQSLVPGPGTTANSILNRQNSRTKRKDRVTKHSAKPDNLHRSRSIPSKHGFTNEPGKAAAEEEEPSGYCECCSIAFHNLFEHLHCADHQQFANNAENFRLLDDVLNKLPSLDVFLQSETARKHKENDKHGNVNSRSTGRKRRNPSGTKSPVHKEAANCTRSSPKGLLDKPLAATSGQTRCTTNTLNVTEATCPPLLKLSDQPTADCTDNGLMEAIPDLFPDERVSRADVSLPTAANGTTKCIADEDENELRLLQQSAVACLLEEDLPKISHFPASVVTSGNPNPSESAKRISVTSVLPVDIDEVQSDKNPLPAQRADIVSGSERVASSTTQIGEYALRITTNKVQSPVTVSPTPELLQAWHSVCDSVYVSDSFQSNQQRLHRDQTSTSTSPLLTAYHRTCNICQRVHIPTSLRLEVQLKFHTLLSCSHVLDGFGCSGLRTFSENHYGDENDVSDEMEVNSNVSSSGIGSVNKFAAQNQPKPTSEAMVMTPPPVLSCATLDSVPLCLPNSLPSPVFGDDESLPQNGSVSTPANSSRSTFPVSPTHHHVESSMISLPIGEQPKISVNECATQTDNNHPTMSVSSSLPESSRLQDNIPRSLATPYPCSPAQQNLISGSNDPQLADIRRNSMPADIPIIHRKEKWSRRKVDSTRIRSPTSALPSRSTNTERVTLCDLPVLKHPKTLEKSHKKPGVFKPDLQSHVVPERKHTRTLSFSQLTPPRRSMAPRMAAQVARESISLSVQALFSPSGIDRYLGCSESFERMLSPRSLKAGALNSSPHSPTTPKSSRKHVNACHIDYPCSPHTVLGLTSPHPSLIIHSREQKKSRKRRRLLFSSSSSPESDKVGTLSPHPQNSLADNNHPKRKRHNSPAPIVNS</sequence>
<feature type="region of interest" description="Disordered" evidence="5">
    <location>
        <begin position="1183"/>
        <end position="1247"/>
    </location>
</feature>
<evidence type="ECO:0000259" key="6">
    <source>
        <dbReference type="PROSITE" id="PS51265"/>
    </source>
</evidence>
<dbReference type="GO" id="GO:0043539">
    <property type="term" value="F:protein serine/threonine kinase activator activity"/>
    <property type="evidence" value="ECO:0007669"/>
    <property type="project" value="TreeGrafter"/>
</dbReference>
<feature type="region of interest" description="Disordered" evidence="5">
    <location>
        <begin position="1143"/>
        <end position="1162"/>
    </location>
</feature>
<feature type="compositionally biased region" description="Polar residues" evidence="5">
    <location>
        <begin position="943"/>
        <end position="952"/>
    </location>
</feature>
<keyword evidence="2 4" id="KW-0863">Zinc-finger</keyword>
<feature type="region of interest" description="Disordered" evidence="5">
    <location>
        <begin position="369"/>
        <end position="433"/>
    </location>
</feature>
<dbReference type="Gene3D" id="6.10.250.3410">
    <property type="entry name" value="DBF zinc finger"/>
    <property type="match status" value="1"/>
</dbReference>
<dbReference type="EMBL" id="CAXLJL010000822">
    <property type="protein sequence ID" value="CAL5141031.1"/>
    <property type="molecule type" value="Genomic_DNA"/>
</dbReference>
<dbReference type="GO" id="GO:0008270">
    <property type="term" value="F:zinc ion binding"/>
    <property type="evidence" value="ECO:0007669"/>
    <property type="project" value="UniProtKB-KW"/>
</dbReference>
<keyword evidence="1" id="KW-0479">Metal-binding</keyword>
<dbReference type="GO" id="GO:0010571">
    <property type="term" value="P:positive regulation of nuclear cell cycle DNA replication"/>
    <property type="evidence" value="ECO:0007669"/>
    <property type="project" value="TreeGrafter"/>
</dbReference>
<feature type="region of interest" description="Disordered" evidence="5">
    <location>
        <begin position="200"/>
        <end position="220"/>
    </location>
</feature>
<feature type="compositionally biased region" description="Polar residues" evidence="5">
    <location>
        <begin position="113"/>
        <end position="128"/>
    </location>
</feature>
<dbReference type="GO" id="GO:0003676">
    <property type="term" value="F:nucleic acid binding"/>
    <property type="evidence" value="ECO:0007669"/>
    <property type="project" value="InterPro"/>
</dbReference>
<feature type="compositionally biased region" description="Basic residues" evidence="5">
    <location>
        <begin position="1193"/>
        <end position="1203"/>
    </location>
</feature>
<proteinExistence type="predicted"/>
<dbReference type="Proteomes" id="UP001497525">
    <property type="component" value="Unassembled WGS sequence"/>
</dbReference>
<feature type="region of interest" description="Disordered" evidence="5">
    <location>
        <begin position="943"/>
        <end position="964"/>
    </location>
</feature>
<dbReference type="InterPro" id="IPR006572">
    <property type="entry name" value="Znf_DBF"/>
</dbReference>
<protein>
    <recommendedName>
        <fullName evidence="6">DBF4-type domain-containing protein</fullName>
    </recommendedName>
</protein>
<accession>A0AAV2TY43</accession>
<feature type="domain" description="DBF4-type" evidence="6">
    <location>
        <begin position="436"/>
        <end position="485"/>
    </location>
</feature>
<dbReference type="PANTHER" id="PTHR15375">
    <property type="entry name" value="ACTIVATOR OF S-PHASE KINASE-RELATED"/>
    <property type="match status" value="1"/>
</dbReference>
<dbReference type="InterPro" id="IPR038545">
    <property type="entry name" value="Znf_DBF_sf"/>
</dbReference>
<evidence type="ECO:0000313" key="8">
    <source>
        <dbReference type="Proteomes" id="UP001497525"/>
    </source>
</evidence>
<dbReference type="FunFam" id="6.10.250.3410:FF:000001">
    <property type="entry name" value="Protein DBF4 homolog A"/>
    <property type="match status" value="1"/>
</dbReference>
<feature type="compositionally biased region" description="Low complexity" evidence="5">
    <location>
        <begin position="953"/>
        <end position="962"/>
    </location>
</feature>
<feature type="region of interest" description="Disordered" evidence="5">
    <location>
        <begin position="337"/>
        <end position="356"/>
    </location>
</feature>
<dbReference type="InterPro" id="IPR051590">
    <property type="entry name" value="Replication_Regulatory_Kinase"/>
</dbReference>